<dbReference type="Pfam" id="PF00487">
    <property type="entry name" value="FA_desaturase"/>
    <property type="match status" value="1"/>
</dbReference>
<evidence type="ECO:0000313" key="5">
    <source>
        <dbReference type="Proteomes" id="UP000037179"/>
    </source>
</evidence>
<dbReference type="KEGG" id="nsr:NS506_02095"/>
<dbReference type="Proteomes" id="UP000180166">
    <property type="component" value="Chromosome"/>
</dbReference>
<organism evidence="3 6">
    <name type="scientific">Nocardia seriolae</name>
    <dbReference type="NCBI Taxonomy" id="37332"/>
    <lineage>
        <taxon>Bacteria</taxon>
        <taxon>Bacillati</taxon>
        <taxon>Actinomycetota</taxon>
        <taxon>Actinomycetes</taxon>
        <taxon>Mycobacteriales</taxon>
        <taxon>Nocardiaceae</taxon>
        <taxon>Nocardia</taxon>
    </lineage>
</organism>
<dbReference type="GO" id="GO:0008610">
    <property type="term" value="P:lipid biosynthetic process"/>
    <property type="evidence" value="ECO:0007669"/>
    <property type="project" value="UniProtKB-ARBA"/>
</dbReference>
<reference evidence="4 5" key="2">
    <citation type="journal article" date="2016" name="Genome Announc.">
        <title>Draft Genome Sequence of Erythromycin- and Oxytetracycline-Sensitive Nocardia seriolae Strain U-1 (NBRC 110359).</title>
        <authorList>
            <person name="Imajoh M."/>
            <person name="Sukeda M."/>
            <person name="Shimizu M."/>
            <person name="Yamane J."/>
            <person name="Ohnishi K."/>
            <person name="Oshima S."/>
        </authorList>
    </citation>
    <scope>NUCLEOTIDE SEQUENCE [LARGE SCALE GENOMIC DNA]</scope>
    <source>
        <strain evidence="4 5">U-1</strain>
    </source>
</reference>
<accession>A0ABC8AQH2</accession>
<keyword evidence="3" id="KW-0560">Oxidoreductase</keyword>
<dbReference type="InterPro" id="IPR005804">
    <property type="entry name" value="FA_desaturase_dom"/>
</dbReference>
<name>A0ABC8AQH2_9NOCA</name>
<evidence type="ECO:0000259" key="2">
    <source>
        <dbReference type="Pfam" id="PF00487"/>
    </source>
</evidence>
<evidence type="ECO:0000256" key="1">
    <source>
        <dbReference type="SAM" id="MobiDB-lite"/>
    </source>
</evidence>
<feature type="compositionally biased region" description="Basic and acidic residues" evidence="1">
    <location>
        <begin position="402"/>
        <end position="417"/>
    </location>
</feature>
<dbReference type="Proteomes" id="UP000037179">
    <property type="component" value="Unassembled WGS sequence"/>
</dbReference>
<feature type="domain" description="Fatty acid desaturase" evidence="2">
    <location>
        <begin position="68"/>
        <end position="340"/>
    </location>
</feature>
<dbReference type="PANTHER" id="PTHR19353">
    <property type="entry name" value="FATTY ACID DESATURASE 2"/>
    <property type="match status" value="1"/>
</dbReference>
<evidence type="ECO:0000313" key="6">
    <source>
        <dbReference type="Proteomes" id="UP000180166"/>
    </source>
</evidence>
<dbReference type="GO" id="GO:0016213">
    <property type="term" value="F:acyl-CoA 6-desaturase activity"/>
    <property type="evidence" value="ECO:0007669"/>
    <property type="project" value="UniProtKB-EC"/>
</dbReference>
<evidence type="ECO:0000313" key="3">
    <source>
        <dbReference type="EMBL" id="APA96162.1"/>
    </source>
</evidence>
<dbReference type="CDD" id="cd03506">
    <property type="entry name" value="Delta6-FADS-like"/>
    <property type="match status" value="1"/>
</dbReference>
<dbReference type="InterPro" id="IPR012171">
    <property type="entry name" value="Fatty_acid_desaturase"/>
</dbReference>
<feature type="region of interest" description="Disordered" evidence="1">
    <location>
        <begin position="381"/>
        <end position="417"/>
    </location>
</feature>
<proteinExistence type="predicted"/>
<dbReference type="PANTHER" id="PTHR19353:SF19">
    <property type="entry name" value="DELTA(5) FATTY ACID DESATURASE C-RELATED"/>
    <property type="match status" value="1"/>
</dbReference>
<evidence type="ECO:0000313" key="4">
    <source>
        <dbReference type="EMBL" id="GAP31987.1"/>
    </source>
</evidence>
<sequence>MAISDVKEYAHLTPEDVDAIGAELDAIRREVESSLGAQDARYIRNVIRLQRGLEISGRAVLFASLFPPAWLAGVALLGTAKIIENMEIGHNVMHGQWDWMNDPEIHSTKWEWDNAGPSEHWKITHNFLHHKYTNVLGMDDDIGYGLLRVTRDQRWSPFYLGQPVYNLLLQMFFEYGVAIQHLELGKVAKKKWAEDSPERKQFEEDRKTVLEKIGKQAAKDYLIFPLLTGPAFLGTLTANLAANVVRNVWTNAVIFCGHFPDGAEKFTKFDCDNETQAEWYLRQMLGSANISGGPLMHFMTGNLSHQIEHHLYPDIPSNRLGDIAVRVRALCEKYDLPYTTGSLPVQYAKSWRTIMKLSLPNKYLRRSTDDAPETKSEKVFGGETTIDPMTGRRRGLRTTLAEGRRKLARRREPALAS</sequence>
<dbReference type="AlphaFoldDB" id="A0ABC8AQH2"/>
<dbReference type="EMBL" id="CP017839">
    <property type="protein sequence ID" value="APA96162.1"/>
    <property type="molecule type" value="Genomic_DNA"/>
</dbReference>
<protein>
    <submittedName>
        <fullName evidence="3">Acyl-CoA 6-desaturase</fullName>
        <ecNumber evidence="3">1.14.19.3</ecNumber>
    </submittedName>
    <submittedName>
        <fullName evidence="4">Fatty acid desaturase</fullName>
    </submittedName>
</protein>
<keyword evidence="5" id="KW-1185">Reference proteome</keyword>
<reference evidence="5" key="1">
    <citation type="submission" date="2015-07" db="EMBL/GenBank/DDBJ databases">
        <title>Nocardia seriolae U-1 whole genome shotgun sequence.</title>
        <authorList>
            <person name="Imajoh M."/>
            <person name="Fukumoto Y."/>
            <person name="Sukeda M."/>
            <person name="Yamane J."/>
            <person name="Yamasaki K."/>
            <person name="Shimizu M."/>
            <person name="Ohnishi K."/>
            <person name="Oshima S."/>
        </authorList>
    </citation>
    <scope>NUCLEOTIDE SEQUENCE [LARGE SCALE GENOMIC DNA]</scope>
    <source>
        <strain evidence="5">U-1</strain>
    </source>
</reference>
<reference evidence="3 6" key="3">
    <citation type="submission" date="2016-10" db="EMBL/GenBank/DDBJ databases">
        <title>Genome sequence of Nocardia seriolae strain EM150506, isolated from Anguila japonica.</title>
        <authorList>
            <person name="Han H.-J."/>
        </authorList>
    </citation>
    <scope>NUCLEOTIDE SEQUENCE [LARGE SCALE GENOMIC DNA]</scope>
    <source>
        <strain evidence="3 6">EM150506</strain>
    </source>
</reference>
<gene>
    <name evidence="3" type="ORF">NS506_02095</name>
    <name evidence="4" type="ORF">NSK11_contig00136-0008</name>
</gene>
<dbReference type="EMBL" id="BBYQ01000136">
    <property type="protein sequence ID" value="GAP31987.1"/>
    <property type="molecule type" value="Genomic_DNA"/>
</dbReference>
<dbReference type="EC" id="1.14.19.3" evidence="3"/>
<dbReference type="RefSeq" id="WP_036550526.1">
    <property type="nucleotide sequence ID" value="NZ_AP028459.1"/>
</dbReference>